<dbReference type="AlphaFoldDB" id="A0ABD1DPC9"/>
<dbReference type="Gene3D" id="1.10.220.160">
    <property type="match status" value="1"/>
</dbReference>
<dbReference type="InterPro" id="IPR001214">
    <property type="entry name" value="SET_dom"/>
</dbReference>
<keyword evidence="3" id="KW-0862">Zinc</keyword>
<dbReference type="EMBL" id="JBEHCU010004467">
    <property type="protein sequence ID" value="KAL1401605.1"/>
    <property type="molecule type" value="Genomic_DNA"/>
</dbReference>
<evidence type="ECO:0000259" key="6">
    <source>
        <dbReference type="PROSITE" id="PS50865"/>
    </source>
</evidence>
<evidence type="ECO:0000313" key="7">
    <source>
        <dbReference type="EMBL" id="KAL1401605.1"/>
    </source>
</evidence>
<dbReference type="Gene3D" id="1.25.40.10">
    <property type="entry name" value="Tetratricopeptide repeat domain"/>
    <property type="match status" value="1"/>
</dbReference>
<dbReference type="Gene3D" id="2.170.270.10">
    <property type="entry name" value="SET domain"/>
    <property type="match status" value="1"/>
</dbReference>
<evidence type="ECO:0000313" key="8">
    <source>
        <dbReference type="Proteomes" id="UP001562425"/>
    </source>
</evidence>
<keyword evidence="1" id="KW-0479">Metal-binding</keyword>
<dbReference type="InterPro" id="IPR011990">
    <property type="entry name" value="TPR-like_helical_dom_sf"/>
</dbReference>
<feature type="domain" description="SET" evidence="5">
    <location>
        <begin position="180"/>
        <end position="472"/>
    </location>
</feature>
<dbReference type="Pfam" id="PF00856">
    <property type="entry name" value="SET"/>
    <property type="match status" value="1"/>
</dbReference>
<gene>
    <name evidence="7" type="ORF">pipiens_006481</name>
</gene>
<name>A0ABD1DPC9_CULPP</name>
<evidence type="ECO:0000256" key="3">
    <source>
        <dbReference type="ARBA" id="ARBA00022833"/>
    </source>
</evidence>
<keyword evidence="8" id="KW-1185">Reference proteome</keyword>
<evidence type="ECO:0000259" key="5">
    <source>
        <dbReference type="PROSITE" id="PS50280"/>
    </source>
</evidence>
<dbReference type="InterPro" id="IPR046341">
    <property type="entry name" value="SET_dom_sf"/>
</dbReference>
<dbReference type="PROSITE" id="PS50865">
    <property type="entry name" value="ZF_MYND_2"/>
    <property type="match status" value="1"/>
</dbReference>
<reference evidence="7 8" key="1">
    <citation type="submission" date="2024-05" db="EMBL/GenBank/DDBJ databases">
        <title>Culex pipiens pipiens assembly and annotation.</title>
        <authorList>
            <person name="Alout H."/>
            <person name="Durand T."/>
        </authorList>
    </citation>
    <scope>NUCLEOTIDE SEQUENCE [LARGE SCALE GENOMIC DNA]</scope>
    <source>
        <strain evidence="7">HA-2024</strain>
        <tissue evidence="7">Whole body</tissue>
    </source>
</reference>
<evidence type="ECO:0008006" key="9">
    <source>
        <dbReference type="Google" id="ProtNLM"/>
    </source>
</evidence>
<dbReference type="PROSITE" id="PS50280">
    <property type="entry name" value="SET"/>
    <property type="match status" value="1"/>
</dbReference>
<evidence type="ECO:0000256" key="2">
    <source>
        <dbReference type="ARBA" id="ARBA00022771"/>
    </source>
</evidence>
<feature type="domain" description="MYND-type" evidence="6">
    <location>
        <begin position="234"/>
        <end position="274"/>
    </location>
</feature>
<evidence type="ECO:0000256" key="1">
    <source>
        <dbReference type="ARBA" id="ARBA00022723"/>
    </source>
</evidence>
<dbReference type="InterPro" id="IPR002893">
    <property type="entry name" value="Znf_MYND"/>
</dbReference>
<proteinExistence type="predicted"/>
<dbReference type="GO" id="GO:0008276">
    <property type="term" value="F:protein methyltransferase activity"/>
    <property type="evidence" value="ECO:0007669"/>
    <property type="project" value="UniProtKB-ARBA"/>
</dbReference>
<dbReference type="SUPFAM" id="SSF48452">
    <property type="entry name" value="TPR-like"/>
    <property type="match status" value="1"/>
</dbReference>
<dbReference type="GO" id="GO:0008757">
    <property type="term" value="F:S-adenosylmethionine-dependent methyltransferase activity"/>
    <property type="evidence" value="ECO:0007669"/>
    <property type="project" value="UniProtKB-ARBA"/>
</dbReference>
<dbReference type="Pfam" id="PF01753">
    <property type="entry name" value="zf-MYND"/>
    <property type="match status" value="1"/>
</dbReference>
<dbReference type="SUPFAM" id="SSF82199">
    <property type="entry name" value="SET domain"/>
    <property type="match status" value="1"/>
</dbReference>
<comment type="caution">
    <text evidence="7">The sequence shown here is derived from an EMBL/GenBank/DDBJ whole genome shotgun (WGS) entry which is preliminary data.</text>
</comment>
<dbReference type="GO" id="GO:0008270">
    <property type="term" value="F:zinc ion binding"/>
    <property type="evidence" value="ECO:0007669"/>
    <property type="project" value="UniProtKB-KW"/>
</dbReference>
<dbReference type="Proteomes" id="UP001562425">
    <property type="component" value="Unassembled WGS sequence"/>
</dbReference>
<accession>A0ABD1DPC9</accession>
<dbReference type="PANTHER" id="PTHR47111:SF1">
    <property type="entry name" value="SET AND MYND DOMAIN-CONTAINING PROTEIN 4"/>
    <property type="match status" value="1"/>
</dbReference>
<dbReference type="GO" id="GO:0008170">
    <property type="term" value="F:N-methyltransferase activity"/>
    <property type="evidence" value="ECO:0007669"/>
    <property type="project" value="UniProtKB-ARBA"/>
</dbReference>
<sequence>MVQDAYNLYMELWEKIDERGIKKRVARHLKACRSSSEIIAYVRSLLDQFRLLDLTGLPGDGKNDAEAIACRKRGNGLVNPRIARYVSAIRFYNKSIALAEANSAALAEAYGNRSAVCFALKEYQAALDNIRLARENPYPENLMHLVDKREQDCRQLLSEVGEQGELKDELAAKVELSHEPNPKIPQIANCLELKHEDQYGRCIVTNRNLKVGDVVIIEKPHSTVLDEELRYLHCDYCNQEAFLSLIPCKQCSITMFCSNACYQSALDSYHRLECPVTKDIRLLFPNVMVLAFRTLAKTITSFNNNLDELKLFTECVEQTSPSPFDYDWTTIGAKDVYATIHSMSTLQGKHTAIDLLQHAVYAIVMSELLFGKTLLGELCGTNEAHRDFIRVLALHLCHIAPVNFRTQDYMDYTPKGREQFGAKSHFTASYPIMSLMNHSCAPNVDRIDMPSSRAIVVIRPIKKGGQLFDNYGMHYCFAKRDERQTELMDLYYFECKCEACVRNYTIYRLLPTKLRGGSFASVMSPEIDEKLTRHDKRAAAAVLPACYKFLEKLDHLYPCLELSAMQLSVQRCFQMLYSLESGKENAHLYSCRGVWPISGGS</sequence>
<organism evidence="7 8">
    <name type="scientific">Culex pipiens pipiens</name>
    <name type="common">Northern house mosquito</name>
    <dbReference type="NCBI Taxonomy" id="38569"/>
    <lineage>
        <taxon>Eukaryota</taxon>
        <taxon>Metazoa</taxon>
        <taxon>Ecdysozoa</taxon>
        <taxon>Arthropoda</taxon>
        <taxon>Hexapoda</taxon>
        <taxon>Insecta</taxon>
        <taxon>Pterygota</taxon>
        <taxon>Neoptera</taxon>
        <taxon>Endopterygota</taxon>
        <taxon>Diptera</taxon>
        <taxon>Nematocera</taxon>
        <taxon>Culicoidea</taxon>
        <taxon>Culicidae</taxon>
        <taxon>Culicinae</taxon>
        <taxon>Culicini</taxon>
        <taxon>Culex</taxon>
        <taxon>Culex</taxon>
    </lineage>
</organism>
<dbReference type="Gene3D" id="6.10.140.2220">
    <property type="match status" value="1"/>
</dbReference>
<dbReference type="PANTHER" id="PTHR47111">
    <property type="entry name" value="BCDNA.LD29892"/>
    <property type="match status" value="1"/>
</dbReference>
<evidence type="ECO:0000256" key="4">
    <source>
        <dbReference type="PROSITE-ProRule" id="PRU00134"/>
    </source>
</evidence>
<protein>
    <recommendedName>
        <fullName evidence="9">SET and MYND domain-containing protein 4</fullName>
    </recommendedName>
</protein>
<keyword evidence="2 4" id="KW-0863">Zinc-finger</keyword>